<dbReference type="EMBL" id="BRPK01000007">
    <property type="protein sequence ID" value="GLB39854.1"/>
    <property type="molecule type" value="Genomic_DNA"/>
</dbReference>
<name>A0A9P3PQT1_LYOSH</name>
<organism evidence="1 2">
    <name type="scientific">Lyophyllum shimeji</name>
    <name type="common">Hon-shimeji</name>
    <name type="synonym">Tricholoma shimeji</name>
    <dbReference type="NCBI Taxonomy" id="47721"/>
    <lineage>
        <taxon>Eukaryota</taxon>
        <taxon>Fungi</taxon>
        <taxon>Dikarya</taxon>
        <taxon>Basidiomycota</taxon>
        <taxon>Agaricomycotina</taxon>
        <taxon>Agaricomycetes</taxon>
        <taxon>Agaricomycetidae</taxon>
        <taxon>Agaricales</taxon>
        <taxon>Tricholomatineae</taxon>
        <taxon>Lyophyllaceae</taxon>
        <taxon>Lyophyllum</taxon>
    </lineage>
</organism>
<dbReference type="AlphaFoldDB" id="A0A9P3PQT1"/>
<proteinExistence type="predicted"/>
<dbReference type="Proteomes" id="UP001063166">
    <property type="component" value="Unassembled WGS sequence"/>
</dbReference>
<evidence type="ECO:0000313" key="1">
    <source>
        <dbReference type="EMBL" id="GLB39854.1"/>
    </source>
</evidence>
<evidence type="ECO:0000313" key="2">
    <source>
        <dbReference type="Proteomes" id="UP001063166"/>
    </source>
</evidence>
<accession>A0A9P3PQT1</accession>
<comment type="caution">
    <text evidence="1">The sequence shown here is derived from an EMBL/GenBank/DDBJ whole genome shotgun (WGS) entry which is preliminary data.</text>
</comment>
<sequence>MLTPNLKDTRSTWNTSFKAQFFDTTKLPGIGTVWMSLMGTTSPFTYVPGLLLDMEPLDAGSIYCNTPTAYIFLYPGPGEPHGGGLSENINRLCSLPIILS</sequence>
<protein>
    <submittedName>
        <fullName evidence="1">Uncharacterized protein</fullName>
    </submittedName>
</protein>
<reference evidence="1" key="1">
    <citation type="submission" date="2022-07" db="EMBL/GenBank/DDBJ databases">
        <title>The genome of Lyophyllum shimeji provides insight into the initial evolution of ectomycorrhizal fungal genome.</title>
        <authorList>
            <person name="Kobayashi Y."/>
            <person name="Shibata T."/>
            <person name="Hirakawa H."/>
            <person name="Shigenobu S."/>
            <person name="Nishiyama T."/>
            <person name="Yamada A."/>
            <person name="Hasebe M."/>
            <person name="Kawaguchi M."/>
        </authorList>
    </citation>
    <scope>NUCLEOTIDE SEQUENCE</scope>
    <source>
        <strain evidence="1">AT787</strain>
    </source>
</reference>
<keyword evidence="2" id="KW-1185">Reference proteome</keyword>
<gene>
    <name evidence="1" type="ORF">LshimejAT787_0703640</name>
</gene>